<comment type="caution">
    <text evidence="2">The sequence shown here is derived from an EMBL/GenBank/DDBJ whole genome shotgun (WGS) entry which is preliminary data.</text>
</comment>
<name>A0A0F9S2T7_9ZZZZ</name>
<organism evidence="2">
    <name type="scientific">marine sediment metagenome</name>
    <dbReference type="NCBI Taxonomy" id="412755"/>
    <lineage>
        <taxon>unclassified sequences</taxon>
        <taxon>metagenomes</taxon>
        <taxon>ecological metagenomes</taxon>
    </lineage>
</organism>
<accession>A0A0F9S2T7</accession>
<proteinExistence type="predicted"/>
<dbReference type="AlphaFoldDB" id="A0A0F9S2T7"/>
<dbReference type="SUPFAM" id="SSF53335">
    <property type="entry name" value="S-adenosyl-L-methionine-dependent methyltransferases"/>
    <property type="match status" value="1"/>
</dbReference>
<dbReference type="NCBIfam" id="TIGR01444">
    <property type="entry name" value="fkbM_fam"/>
    <property type="match status" value="1"/>
</dbReference>
<dbReference type="Gene3D" id="3.40.50.150">
    <property type="entry name" value="Vaccinia Virus protein VP39"/>
    <property type="match status" value="1"/>
</dbReference>
<evidence type="ECO:0000259" key="1">
    <source>
        <dbReference type="Pfam" id="PF05050"/>
    </source>
</evidence>
<dbReference type="InterPro" id="IPR052514">
    <property type="entry name" value="SAM-dependent_MTase"/>
</dbReference>
<sequence>MFRAITKLILNNYDRFSNITVKFVSAFLQYPIFFLKEFLNIIKSVISSILSKSYNRNIIIRKINGVNFLFDFQFSPAVPTYYIGTNQISITKTLLKFLKKGDTFIDVGANIGYFSAVGAGLIGKKGEVYSFEPVPSIFNKLSILLKLNKNYNFFVNNFALGETPGTYKLDTVSTNSSIVPKYVPPKKRKEKFEVKVKRLDDSY</sequence>
<dbReference type="EMBL" id="LAZR01002328">
    <property type="protein sequence ID" value="KKN31436.1"/>
    <property type="molecule type" value="Genomic_DNA"/>
</dbReference>
<evidence type="ECO:0000313" key="2">
    <source>
        <dbReference type="EMBL" id="KKN31436.1"/>
    </source>
</evidence>
<protein>
    <recommendedName>
        <fullName evidence="1">Methyltransferase FkbM domain-containing protein</fullName>
    </recommendedName>
</protein>
<dbReference type="PANTHER" id="PTHR34203:SF15">
    <property type="entry name" value="SLL1173 PROTEIN"/>
    <property type="match status" value="1"/>
</dbReference>
<dbReference type="InterPro" id="IPR006342">
    <property type="entry name" value="FkbM_mtfrase"/>
</dbReference>
<dbReference type="Pfam" id="PF05050">
    <property type="entry name" value="Methyltransf_21"/>
    <property type="match status" value="1"/>
</dbReference>
<dbReference type="InterPro" id="IPR029063">
    <property type="entry name" value="SAM-dependent_MTases_sf"/>
</dbReference>
<reference evidence="2" key="1">
    <citation type="journal article" date="2015" name="Nature">
        <title>Complex archaea that bridge the gap between prokaryotes and eukaryotes.</title>
        <authorList>
            <person name="Spang A."/>
            <person name="Saw J.H."/>
            <person name="Jorgensen S.L."/>
            <person name="Zaremba-Niedzwiedzka K."/>
            <person name="Martijn J."/>
            <person name="Lind A.E."/>
            <person name="van Eijk R."/>
            <person name="Schleper C."/>
            <person name="Guy L."/>
            <person name="Ettema T.J."/>
        </authorList>
    </citation>
    <scope>NUCLEOTIDE SEQUENCE</scope>
</reference>
<dbReference type="PANTHER" id="PTHR34203">
    <property type="entry name" value="METHYLTRANSFERASE, FKBM FAMILY PROTEIN"/>
    <property type="match status" value="1"/>
</dbReference>
<gene>
    <name evidence="2" type="ORF">LCGC14_0823950</name>
</gene>
<feature type="domain" description="Methyltransferase FkbM" evidence="1">
    <location>
        <begin position="106"/>
        <end position="201"/>
    </location>
</feature>